<evidence type="ECO:0000256" key="4">
    <source>
        <dbReference type="SAM" id="SignalP"/>
    </source>
</evidence>
<dbReference type="EMBL" id="JACVEL010000004">
    <property type="protein sequence ID" value="MBC9812541.1"/>
    <property type="molecule type" value="Genomic_DNA"/>
</dbReference>
<comment type="caution">
    <text evidence="5">The sequence shown here is derived from an EMBL/GenBank/DDBJ whole genome shotgun (WGS) entry which is preliminary data.</text>
</comment>
<dbReference type="SUPFAM" id="SSF111384">
    <property type="entry name" value="OmpH-like"/>
    <property type="match status" value="1"/>
</dbReference>
<evidence type="ECO:0000256" key="1">
    <source>
        <dbReference type="ARBA" id="ARBA00009091"/>
    </source>
</evidence>
<reference evidence="5" key="1">
    <citation type="submission" date="2020-09" db="EMBL/GenBank/DDBJ databases">
        <title>Taishania pollutisoli gen. nov., sp. nov., Isolated from Tetrabromobisphenol A-Contaminated Soil.</title>
        <authorList>
            <person name="Chen Q."/>
        </authorList>
    </citation>
    <scope>NUCLEOTIDE SEQUENCE</scope>
    <source>
        <strain evidence="5">CZZ-1</strain>
    </source>
</reference>
<feature type="chain" id="PRO_5035316815" evidence="4">
    <location>
        <begin position="19"/>
        <end position="168"/>
    </location>
</feature>
<dbReference type="GO" id="GO:0051082">
    <property type="term" value="F:unfolded protein binding"/>
    <property type="evidence" value="ECO:0007669"/>
    <property type="project" value="InterPro"/>
</dbReference>
<evidence type="ECO:0000313" key="5">
    <source>
        <dbReference type="EMBL" id="MBC9812541.1"/>
    </source>
</evidence>
<name>A0A8J6P9A1_9FLAO</name>
<dbReference type="GO" id="GO:0050821">
    <property type="term" value="P:protein stabilization"/>
    <property type="evidence" value="ECO:0007669"/>
    <property type="project" value="TreeGrafter"/>
</dbReference>
<keyword evidence="6" id="KW-1185">Reference proteome</keyword>
<dbReference type="AlphaFoldDB" id="A0A8J6P9A1"/>
<dbReference type="GO" id="GO:0005829">
    <property type="term" value="C:cytosol"/>
    <property type="evidence" value="ECO:0007669"/>
    <property type="project" value="TreeGrafter"/>
</dbReference>
<evidence type="ECO:0000313" key="6">
    <source>
        <dbReference type="Proteomes" id="UP000652681"/>
    </source>
</evidence>
<dbReference type="PANTHER" id="PTHR35089:SF1">
    <property type="entry name" value="CHAPERONE PROTEIN SKP"/>
    <property type="match status" value="1"/>
</dbReference>
<gene>
    <name evidence="5" type="ORF">H9Y05_08675</name>
</gene>
<dbReference type="SMART" id="SM00935">
    <property type="entry name" value="OmpH"/>
    <property type="match status" value="1"/>
</dbReference>
<dbReference type="InterPro" id="IPR005632">
    <property type="entry name" value="Chaperone_Skp"/>
</dbReference>
<feature type="coiled-coil region" evidence="3">
    <location>
        <begin position="52"/>
        <end position="101"/>
    </location>
</feature>
<protein>
    <submittedName>
        <fullName evidence="5">OmpH family outer membrane protein</fullName>
    </submittedName>
</protein>
<evidence type="ECO:0000256" key="3">
    <source>
        <dbReference type="SAM" id="Coils"/>
    </source>
</evidence>
<comment type="similarity">
    <text evidence="1">Belongs to the Skp family.</text>
</comment>
<dbReference type="Proteomes" id="UP000652681">
    <property type="component" value="Unassembled WGS sequence"/>
</dbReference>
<dbReference type="PANTHER" id="PTHR35089">
    <property type="entry name" value="CHAPERONE PROTEIN SKP"/>
    <property type="match status" value="1"/>
</dbReference>
<dbReference type="Gene3D" id="3.30.910.20">
    <property type="entry name" value="Skp domain"/>
    <property type="match status" value="1"/>
</dbReference>
<feature type="signal peptide" evidence="4">
    <location>
        <begin position="1"/>
        <end position="18"/>
    </location>
</feature>
<dbReference type="RefSeq" id="WP_163489924.1">
    <property type="nucleotide sequence ID" value="NZ_JACVEL010000004.1"/>
</dbReference>
<keyword evidence="3" id="KW-0175">Coiled coil</keyword>
<dbReference type="Pfam" id="PF03938">
    <property type="entry name" value="OmpH"/>
    <property type="match status" value="1"/>
</dbReference>
<keyword evidence="2 4" id="KW-0732">Signal</keyword>
<accession>A0A8J6P9A1</accession>
<proteinExistence type="inferred from homology"/>
<organism evidence="5 6">
    <name type="scientific">Taishania pollutisoli</name>
    <dbReference type="NCBI Taxonomy" id="2766479"/>
    <lineage>
        <taxon>Bacteria</taxon>
        <taxon>Pseudomonadati</taxon>
        <taxon>Bacteroidota</taxon>
        <taxon>Flavobacteriia</taxon>
        <taxon>Flavobacteriales</taxon>
        <taxon>Crocinitomicaceae</taxon>
        <taxon>Taishania</taxon>
    </lineage>
</organism>
<evidence type="ECO:0000256" key="2">
    <source>
        <dbReference type="ARBA" id="ARBA00022729"/>
    </source>
</evidence>
<sequence length="168" mass="19122">MKKILAGLVMLMSFGVMAQVKIGFVDSQKLLDTMPSRKAAMEKYLAHEKELADEFNTMRADLEKAYADYQAKQGDLTPVLRQAAEKKIMDKERAVQERQQSIQQELQAFGEELNVPILDRIQKAIAIISERQKLSMVIDKTSTLYFAPDMDITSIVVVELLRLEKEAK</sequence>
<dbReference type="InterPro" id="IPR024930">
    <property type="entry name" value="Skp_dom_sf"/>
</dbReference>